<feature type="transmembrane region" description="Helical" evidence="1">
    <location>
        <begin position="6"/>
        <end position="28"/>
    </location>
</feature>
<feature type="transmembrane region" description="Helical" evidence="1">
    <location>
        <begin position="95"/>
        <end position="114"/>
    </location>
</feature>
<dbReference type="InterPro" id="IPR002541">
    <property type="entry name" value="Cyt_c_assembly"/>
</dbReference>
<feature type="transmembrane region" description="Helical" evidence="1">
    <location>
        <begin position="216"/>
        <end position="233"/>
    </location>
</feature>
<dbReference type="STRING" id="381306.AN478_08875"/>
<feature type="transmembrane region" description="Helical" evidence="1">
    <location>
        <begin position="65"/>
        <end position="88"/>
    </location>
</feature>
<feature type="transmembrane region" description="Helical" evidence="1">
    <location>
        <begin position="245"/>
        <end position="267"/>
    </location>
</feature>
<dbReference type="PANTHER" id="PTHR38034">
    <property type="entry name" value="INNER MEMBRANE PROTEIN YPJD"/>
    <property type="match status" value="1"/>
</dbReference>
<keyword evidence="1" id="KW-1133">Transmembrane helix</keyword>
<dbReference type="InterPro" id="IPR052372">
    <property type="entry name" value="YpjD/HemX"/>
</dbReference>
<feature type="domain" description="Cytochrome c assembly protein" evidence="2">
    <location>
        <begin position="46"/>
        <end position="267"/>
    </location>
</feature>
<reference evidence="4" key="1">
    <citation type="submission" date="2016-10" db="EMBL/GenBank/DDBJ databases">
        <authorList>
            <person name="Varghese N."/>
        </authorList>
    </citation>
    <scope>NUCLEOTIDE SEQUENCE [LARGE SCALE GENOMIC DNA]</scope>
    <source>
        <strain evidence="4">HL 19</strain>
    </source>
</reference>
<dbReference type="EMBL" id="FMUN01000001">
    <property type="protein sequence ID" value="SCX83888.1"/>
    <property type="molecule type" value="Genomic_DNA"/>
</dbReference>
<evidence type="ECO:0000313" key="3">
    <source>
        <dbReference type="EMBL" id="SCX83888.1"/>
    </source>
</evidence>
<proteinExistence type="predicted"/>
<dbReference type="GO" id="GO:0017004">
    <property type="term" value="P:cytochrome complex assembly"/>
    <property type="evidence" value="ECO:0007669"/>
    <property type="project" value="InterPro"/>
</dbReference>
<evidence type="ECO:0000256" key="1">
    <source>
        <dbReference type="SAM" id="Phobius"/>
    </source>
</evidence>
<keyword evidence="1" id="KW-0472">Membrane</keyword>
<dbReference type="AlphaFoldDB" id="A0A0P9EP19"/>
<dbReference type="Pfam" id="PF01578">
    <property type="entry name" value="Cytochrom_C_asm"/>
    <property type="match status" value="1"/>
</dbReference>
<feature type="transmembrane region" description="Helical" evidence="1">
    <location>
        <begin position="181"/>
        <end position="204"/>
    </location>
</feature>
<feature type="transmembrane region" description="Helical" evidence="1">
    <location>
        <begin position="134"/>
        <end position="155"/>
    </location>
</feature>
<dbReference type="OrthoDB" id="9780793at2"/>
<accession>A0A0P9EP19</accession>
<protein>
    <submittedName>
        <fullName evidence="3">ABC-type uncharacterized transport system, permease component</fullName>
    </submittedName>
</protein>
<gene>
    <name evidence="3" type="ORF">SAMN05661077_0629</name>
</gene>
<dbReference type="RefSeq" id="WP_054966249.1">
    <property type="nucleotide sequence ID" value="NZ_FMUN01000001.1"/>
</dbReference>
<dbReference type="PANTHER" id="PTHR38034:SF1">
    <property type="entry name" value="INNER MEMBRANE PROTEIN YPJD"/>
    <property type="match status" value="1"/>
</dbReference>
<evidence type="ECO:0000259" key="2">
    <source>
        <dbReference type="Pfam" id="PF01578"/>
    </source>
</evidence>
<dbReference type="Proteomes" id="UP000183104">
    <property type="component" value="Unassembled WGS sequence"/>
</dbReference>
<keyword evidence="4" id="KW-1185">Reference proteome</keyword>
<name>A0A0P9EP19_9GAMM</name>
<dbReference type="GO" id="GO:0020037">
    <property type="term" value="F:heme binding"/>
    <property type="evidence" value="ECO:0007669"/>
    <property type="project" value="InterPro"/>
</dbReference>
<feature type="transmembrane region" description="Helical" evidence="1">
    <location>
        <begin position="40"/>
        <end position="59"/>
    </location>
</feature>
<keyword evidence="1" id="KW-0812">Transmembrane</keyword>
<sequence length="271" mass="29532">MNPAVIFWLQILAALGYAAATAQGWTAVRQRGQHSLTPALWLGAAGLVLHTVAVGGQVVTGGGALNLGLAYAVSLFTWLAVLQFLLAVPFLKIDLFGLVLFPLAAVVMVVEILAPNGHALRIDVSQPALLGHLTLSLLAYGTLTIAAVQAVLLGAQERQLRRKRTGLMSRILPPLQPMERLLFHLLRIGFGLLTLVVLTGVIFSEQIFDRPFTFDHKTVLSLIAWAVFALLLWGHSHYGWRGRTAVRWTLSGYGLLLLAYFGVRFILELKA</sequence>
<organism evidence="3 4">
    <name type="scientific">Thiohalorhabdus denitrificans</name>
    <dbReference type="NCBI Taxonomy" id="381306"/>
    <lineage>
        <taxon>Bacteria</taxon>
        <taxon>Pseudomonadati</taxon>
        <taxon>Pseudomonadota</taxon>
        <taxon>Gammaproteobacteria</taxon>
        <taxon>Thiohalorhabdales</taxon>
        <taxon>Thiohalorhabdaceae</taxon>
        <taxon>Thiohalorhabdus</taxon>
    </lineage>
</organism>
<evidence type="ECO:0000313" key="4">
    <source>
        <dbReference type="Proteomes" id="UP000183104"/>
    </source>
</evidence>